<protein>
    <submittedName>
        <fullName evidence="1">Uncharacterized protein</fullName>
    </submittedName>
</protein>
<proteinExistence type="predicted"/>
<reference evidence="1 2" key="1">
    <citation type="submission" date="2017-09" db="EMBL/GenBank/DDBJ databases">
        <authorList>
            <consortium name="International Durum Wheat Genome Sequencing Consortium (IDWGSC)"/>
            <person name="Milanesi L."/>
        </authorList>
    </citation>
    <scope>NUCLEOTIDE SEQUENCE [LARGE SCALE GENOMIC DNA]</scope>
    <source>
        <strain evidence="2">cv. Svevo</strain>
    </source>
</reference>
<evidence type="ECO:0000313" key="1">
    <source>
        <dbReference type="EMBL" id="VAH81276.1"/>
    </source>
</evidence>
<evidence type="ECO:0000313" key="2">
    <source>
        <dbReference type="Proteomes" id="UP000324705"/>
    </source>
</evidence>
<dbReference type="AlphaFoldDB" id="A0A9R1QR90"/>
<dbReference type="Proteomes" id="UP000324705">
    <property type="component" value="Chromosome 3B"/>
</dbReference>
<organism evidence="1 2">
    <name type="scientific">Triticum turgidum subsp. durum</name>
    <name type="common">Durum wheat</name>
    <name type="synonym">Triticum durum</name>
    <dbReference type="NCBI Taxonomy" id="4567"/>
    <lineage>
        <taxon>Eukaryota</taxon>
        <taxon>Viridiplantae</taxon>
        <taxon>Streptophyta</taxon>
        <taxon>Embryophyta</taxon>
        <taxon>Tracheophyta</taxon>
        <taxon>Spermatophyta</taxon>
        <taxon>Magnoliopsida</taxon>
        <taxon>Liliopsida</taxon>
        <taxon>Poales</taxon>
        <taxon>Poaceae</taxon>
        <taxon>BOP clade</taxon>
        <taxon>Pooideae</taxon>
        <taxon>Triticodae</taxon>
        <taxon>Triticeae</taxon>
        <taxon>Triticinae</taxon>
        <taxon>Triticum</taxon>
    </lineage>
</organism>
<name>A0A9R1QR90_TRITD</name>
<dbReference type="EMBL" id="LT934116">
    <property type="protein sequence ID" value="VAH81276.1"/>
    <property type="molecule type" value="Genomic_DNA"/>
</dbReference>
<sequence length="86" mass="10135">MGTLKNLEQDTDDKLLRRTKELDACFMVPSEEMSELNMLRDKRLNSTDIMQLVLSLIEDRKQLELELSSQIKARLTERFAAKEQYK</sequence>
<accession>A0A9R1QR90</accession>
<gene>
    <name evidence="1" type="ORF">TRITD_3Bv1G194550</name>
</gene>
<dbReference type="Gramene" id="TRITD3Bv1G194550.1">
    <property type="protein sequence ID" value="TRITD3Bv1G194550.1"/>
    <property type="gene ID" value="TRITD3Bv1G194550"/>
</dbReference>
<keyword evidence="2" id="KW-1185">Reference proteome</keyword>